<name>A0A8S5N1H6_9CAUD</name>
<sequence length="42" mass="5199">MFFPLDYCNKLQENNDILYPQIVHHYRLDLFDEKISQLIFHS</sequence>
<reference evidence="1" key="1">
    <citation type="journal article" date="2021" name="Proc. Natl. Acad. Sci. U.S.A.">
        <title>A Catalog of Tens of Thousands of Viruses from Human Metagenomes Reveals Hidden Associations with Chronic Diseases.</title>
        <authorList>
            <person name="Tisza M.J."/>
            <person name="Buck C.B."/>
        </authorList>
    </citation>
    <scope>NUCLEOTIDE SEQUENCE</scope>
    <source>
        <strain evidence="1">Cttxo15</strain>
    </source>
</reference>
<evidence type="ECO:0000313" key="1">
    <source>
        <dbReference type="EMBL" id="DAD88454.1"/>
    </source>
</evidence>
<organism evidence="1">
    <name type="scientific">Podoviridae sp. cttxo15</name>
    <dbReference type="NCBI Taxonomy" id="2826584"/>
    <lineage>
        <taxon>Viruses</taxon>
        <taxon>Duplodnaviria</taxon>
        <taxon>Heunggongvirae</taxon>
        <taxon>Uroviricota</taxon>
        <taxon>Caudoviricetes</taxon>
    </lineage>
</organism>
<dbReference type="EMBL" id="BK015041">
    <property type="protein sequence ID" value="DAD88454.1"/>
    <property type="molecule type" value="Genomic_DNA"/>
</dbReference>
<accession>A0A8S5N1H6</accession>
<protein>
    <submittedName>
        <fullName evidence="1">Uncharacterized protein</fullName>
    </submittedName>
</protein>
<proteinExistence type="predicted"/>